<reference evidence="10" key="2">
    <citation type="submission" date="2020-05" db="UniProtKB">
        <authorList>
            <consortium name="EnsemblMetazoa"/>
        </authorList>
    </citation>
    <scope>IDENTIFICATION</scope>
    <source>
        <strain evidence="10">MINIMUS1</strain>
    </source>
</reference>
<feature type="transmembrane region" description="Helical" evidence="9">
    <location>
        <begin position="214"/>
        <end position="234"/>
    </location>
</feature>
<dbReference type="GO" id="GO:0016020">
    <property type="term" value="C:membrane"/>
    <property type="evidence" value="ECO:0007669"/>
    <property type="project" value="UniProtKB-SubCell"/>
</dbReference>
<feature type="transmembrane region" description="Helical" evidence="9">
    <location>
        <begin position="106"/>
        <end position="122"/>
    </location>
</feature>
<evidence type="ECO:0000256" key="5">
    <source>
        <dbReference type="ARBA" id="ARBA00023136"/>
    </source>
</evidence>
<comment type="subcellular location">
    <subcellularLocation>
        <location evidence="1">Membrane</location>
        <topology evidence="1">Multi-pass membrane protein</topology>
    </subcellularLocation>
</comment>
<name>A0A182W607_9DIPT</name>
<dbReference type="AlphaFoldDB" id="A0A182W607"/>
<organism evidence="10 11">
    <name type="scientific">Anopheles minimus</name>
    <dbReference type="NCBI Taxonomy" id="112268"/>
    <lineage>
        <taxon>Eukaryota</taxon>
        <taxon>Metazoa</taxon>
        <taxon>Ecdysozoa</taxon>
        <taxon>Arthropoda</taxon>
        <taxon>Hexapoda</taxon>
        <taxon>Insecta</taxon>
        <taxon>Pterygota</taxon>
        <taxon>Neoptera</taxon>
        <taxon>Endopterygota</taxon>
        <taxon>Diptera</taxon>
        <taxon>Nematocera</taxon>
        <taxon>Culicoidea</taxon>
        <taxon>Culicidae</taxon>
        <taxon>Anophelinae</taxon>
        <taxon>Anopheles</taxon>
    </lineage>
</organism>
<feature type="transmembrane region" description="Helical" evidence="9">
    <location>
        <begin position="20"/>
        <end position="41"/>
    </location>
</feature>
<dbReference type="GO" id="GO:0047408">
    <property type="term" value="F:alkenylglycerophosphocholine hydrolase activity"/>
    <property type="evidence" value="ECO:0007669"/>
    <property type="project" value="UniProtKB-EC"/>
</dbReference>
<dbReference type="PANTHER" id="PTHR31885">
    <property type="entry name" value="GH04784P"/>
    <property type="match status" value="1"/>
</dbReference>
<evidence type="ECO:0000256" key="3">
    <source>
        <dbReference type="ARBA" id="ARBA00022692"/>
    </source>
</evidence>
<evidence type="ECO:0000256" key="6">
    <source>
        <dbReference type="ARBA" id="ARBA00035673"/>
    </source>
</evidence>
<dbReference type="EC" id="3.3.2.2" evidence="6"/>
<sequence>MRCCSVVFMKLVKLAIRIQLDNSTIAKLIPFITTVVLYFSLIQHTDRGSTPSTVLKCMPIFSLLFFVMLTTAKNAKTIQYQKRILYGLLFSSLGDFLLNYDLFEAGMGAFGIAQVFYISAFGMKPLKPLIGLILYLLGFLATAVFFGNLKPLIKVCLPFYATLLLTMCWRSLARIEGSQNYSRLACGIASILFVISDGIIAFDKFFTPIQAAQTYIMVTYYLAQVGITLSVNDVQLNEPKSFKKLPERPNKSTGTKSY</sequence>
<evidence type="ECO:0000256" key="7">
    <source>
        <dbReference type="ARBA" id="ARBA00049458"/>
    </source>
</evidence>
<dbReference type="STRING" id="112268.A0A182W607"/>
<reference evidence="11" key="1">
    <citation type="submission" date="2013-03" db="EMBL/GenBank/DDBJ databases">
        <title>The Genome Sequence of Anopheles minimus MINIMUS1.</title>
        <authorList>
            <consortium name="The Broad Institute Genomics Platform"/>
            <person name="Neafsey D.E."/>
            <person name="Walton C."/>
            <person name="Walker B."/>
            <person name="Young S.K."/>
            <person name="Zeng Q."/>
            <person name="Gargeya S."/>
            <person name="Fitzgerald M."/>
            <person name="Haas B."/>
            <person name="Abouelleil A."/>
            <person name="Allen A.W."/>
            <person name="Alvarado L."/>
            <person name="Arachchi H.M."/>
            <person name="Berlin A.M."/>
            <person name="Chapman S.B."/>
            <person name="Gainer-Dewar J."/>
            <person name="Goldberg J."/>
            <person name="Griggs A."/>
            <person name="Gujja S."/>
            <person name="Hansen M."/>
            <person name="Howarth C."/>
            <person name="Imamovic A."/>
            <person name="Ireland A."/>
            <person name="Larimer J."/>
            <person name="McCowan C."/>
            <person name="Murphy C."/>
            <person name="Pearson M."/>
            <person name="Poon T.W."/>
            <person name="Priest M."/>
            <person name="Roberts A."/>
            <person name="Saif S."/>
            <person name="Shea T."/>
            <person name="Sisk P."/>
            <person name="Sykes S."/>
            <person name="Wortman J."/>
            <person name="Nusbaum C."/>
            <person name="Birren B."/>
        </authorList>
    </citation>
    <scope>NUCLEOTIDE SEQUENCE [LARGE SCALE GENOMIC DNA]</scope>
    <source>
        <strain evidence="11">MINIMUS1</strain>
    </source>
</reference>
<keyword evidence="5 9" id="KW-0472">Membrane</keyword>
<comment type="similarity">
    <text evidence="2">Belongs to the TMEM86 family.</text>
</comment>
<accession>A0A182W607</accession>
<proteinExistence type="inferred from homology"/>
<feature type="transmembrane region" description="Helical" evidence="9">
    <location>
        <begin position="129"/>
        <end position="146"/>
    </location>
</feature>
<keyword evidence="3 9" id="KW-0812">Transmembrane</keyword>
<evidence type="ECO:0000256" key="9">
    <source>
        <dbReference type="SAM" id="Phobius"/>
    </source>
</evidence>
<keyword evidence="11" id="KW-1185">Reference proteome</keyword>
<dbReference type="Proteomes" id="UP000075920">
    <property type="component" value="Unassembled WGS sequence"/>
</dbReference>
<evidence type="ECO:0000313" key="11">
    <source>
        <dbReference type="Proteomes" id="UP000075920"/>
    </source>
</evidence>
<evidence type="ECO:0000313" key="10">
    <source>
        <dbReference type="EnsemblMetazoa" id="AMIN005773-PA"/>
    </source>
</evidence>
<dbReference type="EnsemblMetazoa" id="AMIN005773-RA">
    <property type="protein sequence ID" value="AMIN005773-PA"/>
    <property type="gene ID" value="AMIN005773"/>
</dbReference>
<comment type="catalytic activity">
    <reaction evidence="8">
        <text>a 1-O-(1Z-alkenyl)-sn-glycero-3-phosphocholine + H2O = a 2,3-saturated aldehyde + sn-glycerol 3-phosphocholine</text>
        <dbReference type="Rhea" id="RHEA:22544"/>
        <dbReference type="ChEBI" id="CHEBI:15377"/>
        <dbReference type="ChEBI" id="CHEBI:16870"/>
        <dbReference type="ChEBI" id="CHEBI:73359"/>
        <dbReference type="ChEBI" id="CHEBI:77287"/>
        <dbReference type="EC" id="3.3.2.2"/>
    </reaction>
</comment>
<dbReference type="InterPro" id="IPR012506">
    <property type="entry name" value="TMEM86B-like"/>
</dbReference>
<dbReference type="PANTHER" id="PTHR31885:SF6">
    <property type="entry name" value="GH04784P"/>
    <property type="match status" value="1"/>
</dbReference>
<evidence type="ECO:0000256" key="2">
    <source>
        <dbReference type="ARBA" id="ARBA00007375"/>
    </source>
</evidence>
<feature type="transmembrane region" description="Helical" evidence="9">
    <location>
        <begin position="53"/>
        <end position="72"/>
    </location>
</feature>
<evidence type="ECO:0000256" key="1">
    <source>
        <dbReference type="ARBA" id="ARBA00004141"/>
    </source>
</evidence>
<protein>
    <recommendedName>
        <fullName evidence="6">lysoplasmalogenase</fullName>
        <ecNumber evidence="6">3.3.2.2</ecNumber>
    </recommendedName>
</protein>
<dbReference type="Pfam" id="PF07947">
    <property type="entry name" value="YhhN"/>
    <property type="match status" value="1"/>
</dbReference>
<evidence type="ECO:0000256" key="8">
    <source>
        <dbReference type="ARBA" id="ARBA00049560"/>
    </source>
</evidence>
<feature type="transmembrane region" description="Helical" evidence="9">
    <location>
        <begin position="184"/>
        <end position="202"/>
    </location>
</feature>
<dbReference type="VEuPathDB" id="VectorBase:AMIN005773"/>
<keyword evidence="4 9" id="KW-1133">Transmembrane helix</keyword>
<evidence type="ECO:0000256" key="4">
    <source>
        <dbReference type="ARBA" id="ARBA00022989"/>
    </source>
</evidence>
<comment type="catalytic activity">
    <reaction evidence="7">
        <text>a 1-O-(1Z-alkenyl)-sn-glycero-3-phosphoethanolamine + H2O = a 2,3-saturated aldehyde + sn-glycero-3-phosphoethanolamine</text>
        <dbReference type="Rhea" id="RHEA:16905"/>
        <dbReference type="ChEBI" id="CHEBI:15377"/>
        <dbReference type="ChEBI" id="CHEBI:73359"/>
        <dbReference type="ChEBI" id="CHEBI:77288"/>
        <dbReference type="ChEBI" id="CHEBI:143890"/>
        <dbReference type="EC" id="3.3.2.2"/>
    </reaction>
</comment>